<feature type="transmembrane region" description="Helical" evidence="8">
    <location>
        <begin position="356"/>
        <end position="375"/>
    </location>
</feature>
<dbReference type="Proteomes" id="UP001652625">
    <property type="component" value="Chromosome 13"/>
</dbReference>
<dbReference type="InterPro" id="IPR007632">
    <property type="entry name" value="Anoctamin"/>
</dbReference>
<gene>
    <name evidence="12" type="primary">LOC100198882</name>
</gene>
<dbReference type="InterPro" id="IPR032394">
    <property type="entry name" value="Anoct_dimer"/>
</dbReference>
<proteinExistence type="inferred from homology"/>
<evidence type="ECO:0000259" key="10">
    <source>
        <dbReference type="Pfam" id="PF16178"/>
    </source>
</evidence>
<keyword evidence="6 8" id="KW-0472">Membrane</keyword>
<dbReference type="RefSeq" id="XP_065672928.1">
    <property type="nucleotide sequence ID" value="XM_065816856.1"/>
</dbReference>
<reference evidence="12" key="1">
    <citation type="submission" date="2025-08" db="UniProtKB">
        <authorList>
            <consortium name="RefSeq"/>
        </authorList>
    </citation>
    <scope>IDENTIFICATION</scope>
</reference>
<feature type="transmembrane region" description="Helical" evidence="8">
    <location>
        <begin position="469"/>
        <end position="486"/>
    </location>
</feature>
<dbReference type="Pfam" id="PF04547">
    <property type="entry name" value="Anoctamin"/>
    <property type="match status" value="1"/>
</dbReference>
<dbReference type="PANTHER" id="PTHR12308">
    <property type="entry name" value="ANOCTAMIN"/>
    <property type="match status" value="1"/>
</dbReference>
<evidence type="ECO:0000256" key="6">
    <source>
        <dbReference type="ARBA" id="ARBA00023136"/>
    </source>
</evidence>
<feature type="transmembrane region" description="Helical" evidence="8">
    <location>
        <begin position="513"/>
        <end position="534"/>
    </location>
</feature>
<evidence type="ECO:0000256" key="1">
    <source>
        <dbReference type="ARBA" id="ARBA00004651"/>
    </source>
</evidence>
<dbReference type="GeneID" id="100198882"/>
<evidence type="ECO:0000259" key="9">
    <source>
        <dbReference type="Pfam" id="PF04547"/>
    </source>
</evidence>
<feature type="domain" description="Anoctamin dimerisation" evidence="10">
    <location>
        <begin position="50"/>
        <end position="263"/>
    </location>
</feature>
<evidence type="ECO:0000256" key="3">
    <source>
        <dbReference type="ARBA" id="ARBA00022475"/>
    </source>
</evidence>
<keyword evidence="7" id="KW-0325">Glycoprotein</keyword>
<keyword evidence="5 8" id="KW-1133">Transmembrane helix</keyword>
<accession>A0ABM4DET7</accession>
<keyword evidence="3" id="KW-1003">Cell membrane</keyword>
<feature type="domain" description="Anoctamin transmembrane" evidence="9">
    <location>
        <begin position="266"/>
        <end position="823"/>
    </location>
</feature>
<evidence type="ECO:0000256" key="5">
    <source>
        <dbReference type="ARBA" id="ARBA00022989"/>
    </source>
</evidence>
<comment type="similarity">
    <text evidence="2 8">Belongs to the anoctamin family.</text>
</comment>
<feature type="transmembrane region" description="Helical" evidence="8">
    <location>
        <begin position="638"/>
        <end position="668"/>
    </location>
</feature>
<organism evidence="11 12">
    <name type="scientific">Hydra vulgaris</name>
    <name type="common">Hydra</name>
    <name type="synonym">Hydra attenuata</name>
    <dbReference type="NCBI Taxonomy" id="6087"/>
    <lineage>
        <taxon>Eukaryota</taxon>
        <taxon>Metazoa</taxon>
        <taxon>Cnidaria</taxon>
        <taxon>Hydrozoa</taxon>
        <taxon>Hydroidolina</taxon>
        <taxon>Anthoathecata</taxon>
        <taxon>Aplanulata</taxon>
        <taxon>Hydridae</taxon>
        <taxon>Hydra</taxon>
    </lineage>
</organism>
<evidence type="ECO:0000256" key="8">
    <source>
        <dbReference type="RuleBase" id="RU280814"/>
    </source>
</evidence>
<feature type="transmembrane region" description="Helical" evidence="8">
    <location>
        <begin position="283"/>
        <end position="309"/>
    </location>
</feature>
<feature type="transmembrane region" description="Helical" evidence="8">
    <location>
        <begin position="436"/>
        <end position="463"/>
    </location>
</feature>
<dbReference type="PANTHER" id="PTHR12308:SF84">
    <property type="entry name" value="ANOCTAMIN"/>
    <property type="match status" value="1"/>
</dbReference>
<keyword evidence="11" id="KW-1185">Reference proteome</keyword>
<comment type="caution">
    <text evidence="8">Lacks conserved residue(s) required for the propagation of feature annotation.</text>
</comment>
<evidence type="ECO:0000256" key="2">
    <source>
        <dbReference type="ARBA" id="ARBA00009671"/>
    </source>
</evidence>
<feature type="transmembrane region" description="Helical" evidence="8">
    <location>
        <begin position="689"/>
        <end position="712"/>
    </location>
</feature>
<dbReference type="Pfam" id="PF16178">
    <property type="entry name" value="Anoct_dimer"/>
    <property type="match status" value="1"/>
</dbReference>
<sequence>MFNNMTKEIPEAVNFINYENQKNNYNVNVEVGSSYYHDNDQVLSYGKSCHIDLVLAADNDGDKSKSQKRHSFFEALLRKRLKLSKKAILSNDKKTKFWIVYAPFDVLCDAAEDLKLHLPTVQNDIKVNLWYSKTLKKLWAYWNRYDPFIIKNSHFNKTKTYFADIFDKSRLNEFYNGNHKDKLFTQTDRSRIVFHILETTSWCSNYQIKHGLSYLMHENVFTDCYPVHDGPISKGDIRQVLSTRKKLYIEWGSFKQIFKYQPVDAIKDYFGVKVAFYFDWLGFYTLFLIPVSFLGILCCLYGGLSIMWFEPTKDICSLKNSSQFYMCPLCDKDCNYFYLNETCLYAQLTHVFDNDATPMLSLFMSLWSVLYLEYWKRRQHILSYKWHSMNFYEEETLRPEYCEAAVRKHVNPVTKAIEPFISKKEYLFKVCGELSVVLLFMCLVIAATVGVIVYRGAVFILLAHSNSKLLVACSASVISLIIINILRNLYKWIAKKLTDWENPRTKSDFEKSFTVKMFWFQFCNTYSSVFYVGFFKNSYFVGWPGDRKYFMNENIRLEGCSEQGCFLELSIQLVVLMGGQQLVRNIPEFVMPYLKKKYNSWKHLTHGRDVPIFEEDYQLYRIEKHIELFLYEEYEEVVLQYGFVTMFIAAFPLAPLIALFTNLIEIRIDAKKLITQFRRPIAMLEKGIGVWYNILVTVTAFSVMVNGCVIALTSEFIPRTVYKYKYSNSSLIGYLDWSLASYNVSNFKEHEKPVQNPQYPICRFAGFHESVSPYGFNKIHWEIWAVRFAFVFIFQSVVSGTSRLLAWFIPDKPTSLCLKIRRQQHLAKEAEKLYKIKIRKQIFGIDVLKDDVSENGFATVI</sequence>
<evidence type="ECO:0000256" key="7">
    <source>
        <dbReference type="ARBA" id="ARBA00023180"/>
    </source>
</evidence>
<protein>
    <recommendedName>
        <fullName evidence="8">Anoctamin</fullName>
    </recommendedName>
</protein>
<dbReference type="InterPro" id="IPR049452">
    <property type="entry name" value="Anoctamin_TM"/>
</dbReference>
<evidence type="ECO:0000313" key="12">
    <source>
        <dbReference type="RefSeq" id="XP_065672928.1"/>
    </source>
</evidence>
<evidence type="ECO:0000256" key="4">
    <source>
        <dbReference type="ARBA" id="ARBA00022692"/>
    </source>
</evidence>
<evidence type="ECO:0000313" key="11">
    <source>
        <dbReference type="Proteomes" id="UP001652625"/>
    </source>
</evidence>
<name>A0ABM4DET7_HYDVU</name>
<comment type="subcellular location">
    <subcellularLocation>
        <location evidence="1">Cell membrane</location>
        <topology evidence="1">Multi-pass membrane protein</topology>
    </subcellularLocation>
    <subcellularLocation>
        <location evidence="8">Membrane</location>
        <topology evidence="8">Multi-pass membrane protein</topology>
    </subcellularLocation>
</comment>
<keyword evidence="4 8" id="KW-0812">Transmembrane</keyword>